<dbReference type="SUPFAM" id="SSF52283">
    <property type="entry name" value="Formate/glycerate dehydrogenase catalytic domain-like"/>
    <property type="match status" value="1"/>
</dbReference>
<organism evidence="7 8">
    <name type="scientific">Massiliimalia timonensis</name>
    <dbReference type="NCBI Taxonomy" id="1987501"/>
    <lineage>
        <taxon>Bacteria</taxon>
        <taxon>Bacillati</taxon>
        <taxon>Bacillota</taxon>
        <taxon>Clostridia</taxon>
        <taxon>Eubacteriales</taxon>
        <taxon>Oscillospiraceae</taxon>
        <taxon>Massiliimalia</taxon>
    </lineage>
</organism>
<dbReference type="RefSeq" id="WP_154824599.1">
    <property type="nucleotide sequence ID" value="NZ_JACRTL010000001.1"/>
</dbReference>
<protein>
    <submittedName>
        <fullName evidence="7">D-2-hydroxyacid dehydrogenase</fullName>
    </submittedName>
</protein>
<dbReference type="GO" id="GO:0016616">
    <property type="term" value="F:oxidoreductase activity, acting on the CH-OH group of donors, NAD or NADP as acceptor"/>
    <property type="evidence" value="ECO:0007669"/>
    <property type="project" value="InterPro"/>
</dbReference>
<gene>
    <name evidence="7" type="ORF">H8702_02360</name>
</gene>
<dbReference type="Pfam" id="PF00389">
    <property type="entry name" value="2-Hacid_dh"/>
    <property type="match status" value="1"/>
</dbReference>
<accession>A0A8J6P2S2</accession>
<proteinExistence type="inferred from homology"/>
<reference evidence="7" key="1">
    <citation type="submission" date="2020-08" db="EMBL/GenBank/DDBJ databases">
        <title>Genome public.</title>
        <authorList>
            <person name="Liu C."/>
            <person name="Sun Q."/>
        </authorList>
    </citation>
    <scope>NUCLEOTIDE SEQUENCE</scope>
    <source>
        <strain evidence="7">NSJ-15</strain>
    </source>
</reference>
<comment type="similarity">
    <text evidence="1 4">Belongs to the D-isomer specific 2-hydroxyacid dehydrogenase family.</text>
</comment>
<dbReference type="Gene3D" id="3.40.50.720">
    <property type="entry name" value="NAD(P)-binding Rossmann-like Domain"/>
    <property type="match status" value="2"/>
</dbReference>
<evidence type="ECO:0000256" key="1">
    <source>
        <dbReference type="ARBA" id="ARBA00005854"/>
    </source>
</evidence>
<evidence type="ECO:0000256" key="4">
    <source>
        <dbReference type="RuleBase" id="RU003719"/>
    </source>
</evidence>
<dbReference type="PANTHER" id="PTHR43333:SF1">
    <property type="entry name" value="D-ISOMER SPECIFIC 2-HYDROXYACID DEHYDROGENASE NAD-BINDING DOMAIN-CONTAINING PROTEIN"/>
    <property type="match status" value="1"/>
</dbReference>
<keyword evidence="8" id="KW-1185">Reference proteome</keyword>
<dbReference type="Pfam" id="PF02826">
    <property type="entry name" value="2-Hacid_dh_C"/>
    <property type="match status" value="1"/>
</dbReference>
<evidence type="ECO:0000256" key="2">
    <source>
        <dbReference type="ARBA" id="ARBA00023002"/>
    </source>
</evidence>
<comment type="caution">
    <text evidence="7">The sequence shown here is derived from an EMBL/GenBank/DDBJ whole genome shotgun (WGS) entry which is preliminary data.</text>
</comment>
<feature type="domain" description="D-isomer specific 2-hydroxyacid dehydrogenase catalytic" evidence="5">
    <location>
        <begin position="6"/>
        <end position="312"/>
    </location>
</feature>
<dbReference type="EMBL" id="JACRTL010000001">
    <property type="protein sequence ID" value="MBC8609963.1"/>
    <property type="molecule type" value="Genomic_DNA"/>
</dbReference>
<dbReference type="InterPro" id="IPR006140">
    <property type="entry name" value="D-isomer_DH_NAD-bd"/>
</dbReference>
<dbReference type="SUPFAM" id="SSF51735">
    <property type="entry name" value="NAD(P)-binding Rossmann-fold domains"/>
    <property type="match status" value="1"/>
</dbReference>
<evidence type="ECO:0000259" key="5">
    <source>
        <dbReference type="Pfam" id="PF00389"/>
    </source>
</evidence>
<dbReference type="AlphaFoldDB" id="A0A8J6P2S2"/>
<dbReference type="GO" id="GO:0051287">
    <property type="term" value="F:NAD binding"/>
    <property type="evidence" value="ECO:0007669"/>
    <property type="project" value="InterPro"/>
</dbReference>
<dbReference type="PANTHER" id="PTHR43333">
    <property type="entry name" value="2-HACID_DH_C DOMAIN-CONTAINING PROTEIN"/>
    <property type="match status" value="1"/>
</dbReference>
<feature type="domain" description="D-isomer specific 2-hydroxyacid dehydrogenase NAD-binding" evidence="6">
    <location>
        <begin position="105"/>
        <end position="277"/>
    </location>
</feature>
<dbReference type="InterPro" id="IPR036291">
    <property type="entry name" value="NAD(P)-bd_dom_sf"/>
</dbReference>
<evidence type="ECO:0000256" key="3">
    <source>
        <dbReference type="ARBA" id="ARBA00023027"/>
    </source>
</evidence>
<name>A0A8J6P2S2_9FIRM</name>
<evidence type="ECO:0000313" key="7">
    <source>
        <dbReference type="EMBL" id="MBC8609963.1"/>
    </source>
</evidence>
<keyword evidence="2 4" id="KW-0560">Oxidoreductase</keyword>
<evidence type="ECO:0000259" key="6">
    <source>
        <dbReference type="Pfam" id="PF02826"/>
    </source>
</evidence>
<sequence length="313" mass="34314">MEQQILVLFPMQEHQKQILKQKAPEAVFRFTSPEAVSQEEIENAQIILGNPDPEKLRSAKKLKWVQLNSAGYDNYVKAGVLPQDVVLTNASGAYGLAISEYMICAALMLMKKMPFYFEEQKNRRWSDAGMVRSIYGANVLVVGLGDIGGEFAKRAAAMGAHVTGLKRSLSAKPDHVEQIDLISNLDMLLPQADIVALSLPSTPETYHLINRERLSHMKPGAILLNVGRGTAVDSEALCDALEQGNLGGAYLDVTDPEPLPENDRLWGTEGVILTPHITGGFHLAETLERIVKISAENLEAFLSGAPMKNVVNR</sequence>
<evidence type="ECO:0000313" key="8">
    <source>
        <dbReference type="Proteomes" id="UP000632659"/>
    </source>
</evidence>
<dbReference type="Proteomes" id="UP000632659">
    <property type="component" value="Unassembled WGS sequence"/>
</dbReference>
<dbReference type="InterPro" id="IPR006139">
    <property type="entry name" value="D-isomer_2_OHA_DH_cat_dom"/>
</dbReference>
<dbReference type="CDD" id="cd05300">
    <property type="entry name" value="2-Hacid_dh_1"/>
    <property type="match status" value="1"/>
</dbReference>
<keyword evidence="3" id="KW-0520">NAD</keyword>